<dbReference type="Gene3D" id="2.60.120.620">
    <property type="entry name" value="q2cbj1_9rhob like domain"/>
    <property type="match status" value="1"/>
</dbReference>
<protein>
    <submittedName>
        <fullName evidence="1">Uncharacterized protein</fullName>
    </submittedName>
</protein>
<dbReference type="OrthoDB" id="4664297at2759"/>
<dbReference type="GeneID" id="27707702"/>
<organism evidence="1 2">
    <name type="scientific">Fonsecaea multimorphosa CBS 102226</name>
    <dbReference type="NCBI Taxonomy" id="1442371"/>
    <lineage>
        <taxon>Eukaryota</taxon>
        <taxon>Fungi</taxon>
        <taxon>Dikarya</taxon>
        <taxon>Ascomycota</taxon>
        <taxon>Pezizomycotina</taxon>
        <taxon>Eurotiomycetes</taxon>
        <taxon>Chaetothyriomycetidae</taxon>
        <taxon>Chaetothyriales</taxon>
        <taxon>Herpotrichiellaceae</taxon>
        <taxon>Fonsecaea</taxon>
    </lineage>
</organism>
<dbReference type="Proteomes" id="UP000053411">
    <property type="component" value="Unassembled WGS sequence"/>
</dbReference>
<proteinExistence type="predicted"/>
<dbReference type="VEuPathDB" id="FungiDB:Z520_01956"/>
<sequence>MPPDKRCTETYRLTEEQKQFWLENGYLKIPHCFTKEAADDFTSTIWTRLGATPDDKSSWPSNRLNMPGHVTIPAKDFAPKAWDAVCELLGGEDKIADWCKDWKDGFIVNLGDVDSSKPVEEVNFRKLDNWHADGDWFYHFLDSPEQALLIIPLFTDIKPRGGGTVICTDGIRLVAQRLYEHPEGMTPFLALRDANAAQDPFKRVFWNEWAQDHQLTRDESFHEVTGQIGDVFLLHPFMLHSASQNLLRLPRIITNPPVMLKEPFNYNRTKPDEYSLVEQKTLRELGHPEGLPGWKITGPRERIVPTRVKVRDPLKPAQSPHLT</sequence>
<name>A0A0D2K796_9EURO</name>
<dbReference type="RefSeq" id="XP_016635940.1">
    <property type="nucleotide sequence ID" value="XM_016772470.1"/>
</dbReference>
<dbReference type="SUPFAM" id="SSF51197">
    <property type="entry name" value="Clavaminate synthase-like"/>
    <property type="match status" value="1"/>
</dbReference>
<keyword evidence="2" id="KW-1185">Reference proteome</keyword>
<evidence type="ECO:0000313" key="1">
    <source>
        <dbReference type="EMBL" id="KIY01818.1"/>
    </source>
</evidence>
<reference evidence="1 2" key="1">
    <citation type="submission" date="2015-01" db="EMBL/GenBank/DDBJ databases">
        <title>The Genome Sequence of Fonsecaea multimorphosa CBS 102226.</title>
        <authorList>
            <consortium name="The Broad Institute Genomics Platform"/>
            <person name="Cuomo C."/>
            <person name="de Hoog S."/>
            <person name="Gorbushina A."/>
            <person name="Stielow B."/>
            <person name="Teixiera M."/>
            <person name="Abouelleil A."/>
            <person name="Chapman S.B."/>
            <person name="Priest M."/>
            <person name="Young S.K."/>
            <person name="Wortman J."/>
            <person name="Nusbaum C."/>
            <person name="Birren B."/>
        </authorList>
    </citation>
    <scope>NUCLEOTIDE SEQUENCE [LARGE SCALE GENOMIC DNA]</scope>
    <source>
        <strain evidence="1 2">CBS 102226</strain>
    </source>
</reference>
<gene>
    <name evidence="1" type="ORF">Z520_01956</name>
</gene>
<dbReference type="EMBL" id="KN848064">
    <property type="protein sequence ID" value="KIY01818.1"/>
    <property type="molecule type" value="Genomic_DNA"/>
</dbReference>
<evidence type="ECO:0000313" key="2">
    <source>
        <dbReference type="Proteomes" id="UP000053411"/>
    </source>
</evidence>
<accession>A0A0D2K796</accession>
<dbReference type="AlphaFoldDB" id="A0A0D2K796"/>